<proteinExistence type="predicted"/>
<reference evidence="2 3" key="1">
    <citation type="submission" date="2020-04" db="EMBL/GenBank/DDBJ databases">
        <title>Perkinsus olseni comparative genomics.</title>
        <authorList>
            <person name="Bogema D.R."/>
        </authorList>
    </citation>
    <scope>NUCLEOTIDE SEQUENCE [LARGE SCALE GENOMIC DNA]</scope>
    <source>
        <strain evidence="2">ATCC PRA-205</strain>
    </source>
</reference>
<protein>
    <submittedName>
        <fullName evidence="2">Uncharacterized protein</fullName>
    </submittedName>
</protein>
<feature type="non-terminal residue" evidence="2">
    <location>
        <position position="104"/>
    </location>
</feature>
<sequence>DRNKKENSFNYTPYDERAHVQMHRTLYEEGWLMSPTDLYPSGNVSRQRATSYVQASSRTNYDKFFKDECTGCRLTESMAASDDASKTKGTLGGSGNRDFLPGVS</sequence>
<dbReference type="EMBL" id="JABANM010006891">
    <property type="protein sequence ID" value="KAF4745203.1"/>
    <property type="molecule type" value="Genomic_DNA"/>
</dbReference>
<accession>A0A7J6TJ02</accession>
<feature type="non-terminal residue" evidence="2">
    <location>
        <position position="1"/>
    </location>
</feature>
<gene>
    <name evidence="2" type="ORF">FOZ62_032041</name>
</gene>
<evidence type="ECO:0000313" key="2">
    <source>
        <dbReference type="EMBL" id="KAF4745203.1"/>
    </source>
</evidence>
<comment type="caution">
    <text evidence="2">The sequence shown here is derived from an EMBL/GenBank/DDBJ whole genome shotgun (WGS) entry which is preliminary data.</text>
</comment>
<evidence type="ECO:0000313" key="3">
    <source>
        <dbReference type="Proteomes" id="UP000574390"/>
    </source>
</evidence>
<evidence type="ECO:0000256" key="1">
    <source>
        <dbReference type="SAM" id="MobiDB-lite"/>
    </source>
</evidence>
<feature type="region of interest" description="Disordered" evidence="1">
    <location>
        <begin position="78"/>
        <end position="104"/>
    </location>
</feature>
<dbReference type="AlphaFoldDB" id="A0A7J6TJ02"/>
<name>A0A7J6TJ02_PEROL</name>
<dbReference type="Proteomes" id="UP000574390">
    <property type="component" value="Unassembled WGS sequence"/>
</dbReference>
<organism evidence="2 3">
    <name type="scientific">Perkinsus olseni</name>
    <name type="common">Perkinsus atlanticus</name>
    <dbReference type="NCBI Taxonomy" id="32597"/>
    <lineage>
        <taxon>Eukaryota</taxon>
        <taxon>Sar</taxon>
        <taxon>Alveolata</taxon>
        <taxon>Perkinsozoa</taxon>
        <taxon>Perkinsea</taxon>
        <taxon>Perkinsida</taxon>
        <taxon>Perkinsidae</taxon>
        <taxon>Perkinsus</taxon>
    </lineage>
</organism>